<dbReference type="InterPro" id="IPR011006">
    <property type="entry name" value="CheY-like_superfamily"/>
</dbReference>
<keyword evidence="5" id="KW-1133">Transmembrane helix</keyword>
<dbReference type="PANTHER" id="PTHR43065:SF42">
    <property type="entry name" value="TWO-COMPONENT SENSOR PPRA"/>
    <property type="match status" value="1"/>
</dbReference>
<dbReference type="PROSITE" id="PS50110">
    <property type="entry name" value="RESPONSE_REGULATORY"/>
    <property type="match status" value="1"/>
</dbReference>
<dbReference type="SUPFAM" id="SSF52172">
    <property type="entry name" value="CheY-like"/>
    <property type="match status" value="1"/>
</dbReference>
<dbReference type="Gene3D" id="3.40.50.2300">
    <property type="match status" value="1"/>
</dbReference>
<evidence type="ECO:0000256" key="5">
    <source>
        <dbReference type="SAM" id="Phobius"/>
    </source>
</evidence>
<dbReference type="AlphaFoldDB" id="A0A1X6YZE6"/>
<name>A0A1X6YZE6_9RHOB</name>
<dbReference type="PROSITE" id="PS50109">
    <property type="entry name" value="HIS_KIN"/>
    <property type="match status" value="1"/>
</dbReference>
<evidence type="ECO:0000313" key="8">
    <source>
        <dbReference type="EMBL" id="SLN35356.1"/>
    </source>
</evidence>
<dbReference type="Gene3D" id="1.10.287.130">
    <property type="match status" value="1"/>
</dbReference>
<dbReference type="SMART" id="SM00388">
    <property type="entry name" value="HisKA"/>
    <property type="match status" value="1"/>
</dbReference>
<dbReference type="SUPFAM" id="SSF55874">
    <property type="entry name" value="ATPase domain of HSP90 chaperone/DNA topoisomerase II/histidine kinase"/>
    <property type="match status" value="1"/>
</dbReference>
<proteinExistence type="predicted"/>
<keyword evidence="5" id="KW-0472">Membrane</keyword>
<dbReference type="InterPro" id="IPR001789">
    <property type="entry name" value="Sig_transdc_resp-reg_receiver"/>
</dbReference>
<accession>A0A1X6YZE6</accession>
<sequence length="765" mass="84264">MSKRLGSGIWFVLGVSVIIIFVAEVFVKDALQLAMLLTGFTCLYAALLIGTVRAGHAWITRQVRRIGRDICEAEVLPAMFCLPSASGFYANASAQTQFGDLSVRGPRAVLGEFYADPEAVMVRLQRIARAQGHARDELSGPPTGLQLLVRHLGQGHFLWQFGGKWAGQDNPEDSLPLPVFTVGPSGEVMEQNAAADDVFGPRVIHLSQICDMERLEEGGIHNFQTKHKQAKHKKVSCLVGQWAMDAKGTQRKVVLAPLSDSETSFRREETVFGDLPVPLLKLKRNGRIVLSNRSARQLIGQHAVPGQRLEDLLEGLGRSIIDWLGDAVAERGEKHSEVLRVKDAERQVFVRIALERIQENGETLLIAVLSDATELKSLEAQFVQSQKMEAIGQLAGGVAHDFNNLLTAISGHCDLLLLRHDPEESVYADLMQISQNTNRAAALVSQLLAFSRKQTLKPKVIEMHEILSDLTHLLNRLVGETVSLSVYHGMDLWAIRADQRQLEQVLMNLVVNARDAMPEGGEIKIETSNYMIGAPLERDRATVAVGRYVKVEVSDEGCGIPQEKMQKIFEPFYTTKRAGEGTGLGLSTAYGIIKQTGGFIFADSKLGEGTKFTLILPVHEREKNEVEQAHISEQEVVITGGVVLLVEDEAPVRAFASRALQMRGYTVIEAASGEQALTLLQDVNLQVDVFVTDVILPGMDGPSWVREALEGRPKTASIFVSGYAEESFSDQQDRIDHSAFLQKPFSLIDLTGLVGQKIQQKRMFA</sequence>
<dbReference type="SMART" id="SM00448">
    <property type="entry name" value="REC"/>
    <property type="match status" value="1"/>
</dbReference>
<dbReference type="InterPro" id="IPR005467">
    <property type="entry name" value="His_kinase_dom"/>
</dbReference>
<feature type="domain" description="Histidine kinase" evidence="6">
    <location>
        <begin position="397"/>
        <end position="620"/>
    </location>
</feature>
<dbReference type="Pfam" id="PF00072">
    <property type="entry name" value="Response_reg"/>
    <property type="match status" value="1"/>
</dbReference>
<feature type="modified residue" description="4-aspartylphosphate" evidence="4">
    <location>
        <position position="693"/>
    </location>
</feature>
<evidence type="ECO:0000256" key="2">
    <source>
        <dbReference type="ARBA" id="ARBA00012438"/>
    </source>
</evidence>
<dbReference type="FunFam" id="1.10.287.130:FF:000037">
    <property type="entry name" value="Hybrid sensor histidine kinase/response regulator"/>
    <property type="match status" value="1"/>
</dbReference>
<dbReference type="Pfam" id="PF00512">
    <property type="entry name" value="HisKA"/>
    <property type="match status" value="1"/>
</dbReference>
<dbReference type="Pfam" id="PF02518">
    <property type="entry name" value="HATPase_c"/>
    <property type="match status" value="1"/>
</dbReference>
<dbReference type="Proteomes" id="UP000193061">
    <property type="component" value="Unassembled WGS sequence"/>
</dbReference>
<dbReference type="InterPro" id="IPR003661">
    <property type="entry name" value="HisK_dim/P_dom"/>
</dbReference>
<dbReference type="InterPro" id="IPR003594">
    <property type="entry name" value="HATPase_dom"/>
</dbReference>
<evidence type="ECO:0000256" key="1">
    <source>
        <dbReference type="ARBA" id="ARBA00000085"/>
    </source>
</evidence>
<feature type="domain" description="Response regulatory" evidence="7">
    <location>
        <begin position="642"/>
        <end position="758"/>
    </location>
</feature>
<evidence type="ECO:0000313" key="9">
    <source>
        <dbReference type="Proteomes" id="UP000193061"/>
    </source>
</evidence>
<dbReference type="SUPFAM" id="SSF55785">
    <property type="entry name" value="PYP-like sensor domain (PAS domain)"/>
    <property type="match status" value="1"/>
</dbReference>
<organism evidence="8 9">
    <name type="scientific">Roseovarius albus</name>
    <dbReference type="NCBI Taxonomy" id="1247867"/>
    <lineage>
        <taxon>Bacteria</taxon>
        <taxon>Pseudomonadati</taxon>
        <taxon>Pseudomonadota</taxon>
        <taxon>Alphaproteobacteria</taxon>
        <taxon>Rhodobacterales</taxon>
        <taxon>Roseobacteraceae</taxon>
        <taxon>Roseovarius</taxon>
    </lineage>
</organism>
<dbReference type="PRINTS" id="PR00344">
    <property type="entry name" value="BCTRLSENSOR"/>
</dbReference>
<dbReference type="InterPro" id="IPR036097">
    <property type="entry name" value="HisK_dim/P_sf"/>
</dbReference>
<dbReference type="SUPFAM" id="SSF47384">
    <property type="entry name" value="Homodimeric domain of signal transducing histidine kinase"/>
    <property type="match status" value="1"/>
</dbReference>
<dbReference type="PANTHER" id="PTHR43065">
    <property type="entry name" value="SENSOR HISTIDINE KINASE"/>
    <property type="match status" value="1"/>
</dbReference>
<feature type="transmembrane region" description="Helical" evidence="5">
    <location>
        <begin position="33"/>
        <end position="55"/>
    </location>
</feature>
<dbReference type="SMART" id="SM00387">
    <property type="entry name" value="HATPase_c"/>
    <property type="match status" value="1"/>
</dbReference>
<reference evidence="8 9" key="1">
    <citation type="submission" date="2017-03" db="EMBL/GenBank/DDBJ databases">
        <authorList>
            <person name="Afonso C.L."/>
            <person name="Miller P.J."/>
            <person name="Scott M.A."/>
            <person name="Spackman E."/>
            <person name="Goraichik I."/>
            <person name="Dimitrov K.M."/>
            <person name="Suarez D.L."/>
            <person name="Swayne D.E."/>
        </authorList>
    </citation>
    <scope>NUCLEOTIDE SEQUENCE [LARGE SCALE GENOMIC DNA]</scope>
    <source>
        <strain evidence="8 9">CECT 7450</strain>
    </source>
</reference>
<gene>
    <name evidence="8" type="ORF">ROA7450_01644</name>
</gene>
<keyword evidence="3 4" id="KW-0597">Phosphoprotein</keyword>
<evidence type="ECO:0000259" key="7">
    <source>
        <dbReference type="PROSITE" id="PS50110"/>
    </source>
</evidence>
<keyword evidence="5" id="KW-0812">Transmembrane</keyword>
<dbReference type="Gene3D" id="3.30.450.20">
    <property type="entry name" value="PAS domain"/>
    <property type="match status" value="1"/>
</dbReference>
<dbReference type="Gene3D" id="3.30.565.10">
    <property type="entry name" value="Histidine kinase-like ATPase, C-terminal domain"/>
    <property type="match status" value="1"/>
</dbReference>
<protein>
    <recommendedName>
        <fullName evidence="2">histidine kinase</fullName>
        <ecNumber evidence="2">2.7.13.3</ecNumber>
    </recommendedName>
</protein>
<dbReference type="InterPro" id="IPR004358">
    <property type="entry name" value="Sig_transdc_His_kin-like_C"/>
</dbReference>
<dbReference type="InterPro" id="IPR035965">
    <property type="entry name" value="PAS-like_dom_sf"/>
</dbReference>
<evidence type="ECO:0000256" key="4">
    <source>
        <dbReference type="PROSITE-ProRule" id="PRU00169"/>
    </source>
</evidence>
<feature type="transmembrane region" description="Helical" evidence="5">
    <location>
        <begin position="7"/>
        <end position="27"/>
    </location>
</feature>
<dbReference type="EMBL" id="FWFX01000004">
    <property type="protein sequence ID" value="SLN35356.1"/>
    <property type="molecule type" value="Genomic_DNA"/>
</dbReference>
<keyword evidence="9" id="KW-1185">Reference proteome</keyword>
<evidence type="ECO:0000259" key="6">
    <source>
        <dbReference type="PROSITE" id="PS50109"/>
    </source>
</evidence>
<dbReference type="GO" id="GO:0000155">
    <property type="term" value="F:phosphorelay sensor kinase activity"/>
    <property type="evidence" value="ECO:0007669"/>
    <property type="project" value="InterPro"/>
</dbReference>
<comment type="catalytic activity">
    <reaction evidence="1">
        <text>ATP + protein L-histidine = ADP + protein N-phospho-L-histidine.</text>
        <dbReference type="EC" id="2.7.13.3"/>
    </reaction>
</comment>
<evidence type="ECO:0000256" key="3">
    <source>
        <dbReference type="ARBA" id="ARBA00022553"/>
    </source>
</evidence>
<dbReference type="EC" id="2.7.13.3" evidence="2"/>
<dbReference type="CDD" id="cd00082">
    <property type="entry name" value="HisKA"/>
    <property type="match status" value="1"/>
</dbReference>
<dbReference type="InterPro" id="IPR036890">
    <property type="entry name" value="HATPase_C_sf"/>
</dbReference>